<feature type="compositionally biased region" description="Basic and acidic residues" evidence="1">
    <location>
        <begin position="44"/>
        <end position="59"/>
    </location>
</feature>
<dbReference type="EMBL" id="JASCZI010061785">
    <property type="protein sequence ID" value="MED6139501.1"/>
    <property type="molecule type" value="Genomic_DNA"/>
</dbReference>
<keyword evidence="3" id="KW-1185">Reference proteome</keyword>
<sequence>MESPKLCKDFGHQVFGAGNKDRQILNFDPENERTLRKLRKQSKQVHEGSSEEAFEEWKAISEVNPN</sequence>
<protein>
    <submittedName>
        <fullName evidence="2">Uncharacterized protein</fullName>
    </submittedName>
</protein>
<accession>A0ABU6SSV1</accession>
<gene>
    <name evidence="2" type="ORF">PIB30_084432</name>
</gene>
<evidence type="ECO:0000313" key="2">
    <source>
        <dbReference type="EMBL" id="MED6139501.1"/>
    </source>
</evidence>
<evidence type="ECO:0000256" key="1">
    <source>
        <dbReference type="SAM" id="MobiDB-lite"/>
    </source>
</evidence>
<organism evidence="2 3">
    <name type="scientific">Stylosanthes scabra</name>
    <dbReference type="NCBI Taxonomy" id="79078"/>
    <lineage>
        <taxon>Eukaryota</taxon>
        <taxon>Viridiplantae</taxon>
        <taxon>Streptophyta</taxon>
        <taxon>Embryophyta</taxon>
        <taxon>Tracheophyta</taxon>
        <taxon>Spermatophyta</taxon>
        <taxon>Magnoliopsida</taxon>
        <taxon>eudicotyledons</taxon>
        <taxon>Gunneridae</taxon>
        <taxon>Pentapetalae</taxon>
        <taxon>rosids</taxon>
        <taxon>fabids</taxon>
        <taxon>Fabales</taxon>
        <taxon>Fabaceae</taxon>
        <taxon>Papilionoideae</taxon>
        <taxon>50 kb inversion clade</taxon>
        <taxon>dalbergioids sensu lato</taxon>
        <taxon>Dalbergieae</taxon>
        <taxon>Pterocarpus clade</taxon>
        <taxon>Stylosanthes</taxon>
    </lineage>
</organism>
<dbReference type="Proteomes" id="UP001341840">
    <property type="component" value="Unassembled WGS sequence"/>
</dbReference>
<comment type="caution">
    <text evidence="2">The sequence shown here is derived from an EMBL/GenBank/DDBJ whole genome shotgun (WGS) entry which is preliminary data.</text>
</comment>
<evidence type="ECO:0000313" key="3">
    <source>
        <dbReference type="Proteomes" id="UP001341840"/>
    </source>
</evidence>
<name>A0ABU6SSV1_9FABA</name>
<reference evidence="2 3" key="1">
    <citation type="journal article" date="2023" name="Plants (Basel)">
        <title>Bridging the Gap: Combining Genomics and Transcriptomics Approaches to Understand Stylosanthes scabra, an Orphan Legume from the Brazilian Caatinga.</title>
        <authorList>
            <person name="Ferreira-Neto J.R.C."/>
            <person name="da Silva M.D."/>
            <person name="Binneck E."/>
            <person name="de Melo N.F."/>
            <person name="da Silva R.H."/>
            <person name="de Melo A.L.T.M."/>
            <person name="Pandolfi V."/>
            <person name="Bustamante F.O."/>
            <person name="Brasileiro-Vidal A.C."/>
            <person name="Benko-Iseppon A.M."/>
        </authorList>
    </citation>
    <scope>NUCLEOTIDE SEQUENCE [LARGE SCALE GENOMIC DNA]</scope>
    <source>
        <tissue evidence="2">Leaves</tissue>
    </source>
</reference>
<proteinExistence type="predicted"/>
<feature type="region of interest" description="Disordered" evidence="1">
    <location>
        <begin position="39"/>
        <end position="66"/>
    </location>
</feature>